<evidence type="ECO:0000259" key="3">
    <source>
        <dbReference type="Pfam" id="PF02230"/>
    </source>
</evidence>
<dbReference type="InterPro" id="IPR050565">
    <property type="entry name" value="LYPA1-2/EST-like"/>
</dbReference>
<evidence type="ECO:0000256" key="2">
    <source>
        <dbReference type="ARBA" id="ARBA00022801"/>
    </source>
</evidence>
<organism evidence="4 5">
    <name type="scientific">Negadavirga shengliensis</name>
    <dbReference type="NCBI Taxonomy" id="1389218"/>
    <lineage>
        <taxon>Bacteria</taxon>
        <taxon>Pseudomonadati</taxon>
        <taxon>Bacteroidota</taxon>
        <taxon>Cytophagia</taxon>
        <taxon>Cytophagales</taxon>
        <taxon>Cyclobacteriaceae</taxon>
        <taxon>Negadavirga</taxon>
    </lineage>
</organism>
<proteinExistence type="inferred from homology"/>
<feature type="domain" description="Phospholipase/carboxylesterase/thioesterase" evidence="3">
    <location>
        <begin position="14"/>
        <end position="201"/>
    </location>
</feature>
<evidence type="ECO:0000256" key="1">
    <source>
        <dbReference type="ARBA" id="ARBA00006499"/>
    </source>
</evidence>
<dbReference type="RefSeq" id="WP_377066774.1">
    <property type="nucleotide sequence ID" value="NZ_JBHSJJ010000012.1"/>
</dbReference>
<accession>A0ABV9T4K5</accession>
<dbReference type="InterPro" id="IPR029058">
    <property type="entry name" value="AB_hydrolase_fold"/>
</dbReference>
<comment type="similarity">
    <text evidence="1">Belongs to the AB hydrolase superfamily. AB hydrolase 2 family.</text>
</comment>
<evidence type="ECO:0000313" key="5">
    <source>
        <dbReference type="Proteomes" id="UP001595818"/>
    </source>
</evidence>
<dbReference type="GO" id="GO:0016787">
    <property type="term" value="F:hydrolase activity"/>
    <property type="evidence" value="ECO:0007669"/>
    <property type="project" value="UniProtKB-KW"/>
</dbReference>
<evidence type="ECO:0000313" key="4">
    <source>
        <dbReference type="EMBL" id="MFC4873678.1"/>
    </source>
</evidence>
<keyword evidence="2 4" id="KW-0378">Hydrolase</keyword>
<reference evidence="5" key="1">
    <citation type="journal article" date="2019" name="Int. J. Syst. Evol. Microbiol.">
        <title>The Global Catalogue of Microorganisms (GCM) 10K type strain sequencing project: providing services to taxonomists for standard genome sequencing and annotation.</title>
        <authorList>
            <consortium name="The Broad Institute Genomics Platform"/>
            <consortium name="The Broad Institute Genome Sequencing Center for Infectious Disease"/>
            <person name="Wu L."/>
            <person name="Ma J."/>
        </authorList>
    </citation>
    <scope>NUCLEOTIDE SEQUENCE [LARGE SCALE GENOMIC DNA]</scope>
    <source>
        <strain evidence="5">CGMCC 4.7466</strain>
    </source>
</reference>
<dbReference type="SUPFAM" id="SSF53474">
    <property type="entry name" value="alpha/beta-Hydrolases"/>
    <property type="match status" value="1"/>
</dbReference>
<dbReference type="Gene3D" id="3.40.50.1820">
    <property type="entry name" value="alpha/beta hydrolase"/>
    <property type="match status" value="1"/>
</dbReference>
<protein>
    <submittedName>
        <fullName evidence="4">Alpha/beta hydrolase</fullName>
    </submittedName>
</protein>
<dbReference type="EMBL" id="JBHSJJ010000012">
    <property type="protein sequence ID" value="MFC4873678.1"/>
    <property type="molecule type" value="Genomic_DNA"/>
</dbReference>
<dbReference type="PANTHER" id="PTHR10655:SF17">
    <property type="entry name" value="LYSOPHOSPHOLIPASE-LIKE PROTEIN 1"/>
    <property type="match status" value="1"/>
</dbReference>
<keyword evidence="5" id="KW-1185">Reference proteome</keyword>
<comment type="caution">
    <text evidence="4">The sequence shown here is derived from an EMBL/GenBank/DDBJ whole genome shotgun (WGS) entry which is preliminary data.</text>
</comment>
<sequence>MEEVTLAGQNMEYAERAVIMLHGRGADAHSILTLKEVLGLEEYALLAPQAPDHTWYPYSFMAPEKENEPYLSRSLATIDRIVHGVMEAGKESERIYFVGFSQGACLCLDYVARHARRYGGVVAFTGGLIGEDLKESKYKGEFDNTPVFIGASHRDVHVPLARIKASAALLEDMGADVKTMIFEDTLHTIRREEVDWVKKNILKS</sequence>
<name>A0ABV9T4K5_9BACT</name>
<dbReference type="Proteomes" id="UP001595818">
    <property type="component" value="Unassembled WGS sequence"/>
</dbReference>
<dbReference type="PANTHER" id="PTHR10655">
    <property type="entry name" value="LYSOPHOSPHOLIPASE-RELATED"/>
    <property type="match status" value="1"/>
</dbReference>
<dbReference type="Pfam" id="PF02230">
    <property type="entry name" value="Abhydrolase_2"/>
    <property type="match status" value="1"/>
</dbReference>
<gene>
    <name evidence="4" type="ORF">ACFPFU_18395</name>
</gene>
<dbReference type="InterPro" id="IPR003140">
    <property type="entry name" value="PLipase/COase/thioEstase"/>
</dbReference>